<sequence length="243" mass="27563">MSKAYKRWHSKRRLPTWWSNPIRWPTAPAWTSSLQRAAMSDAHLLPPNATPLERAMARAGRLRHTPEVIRTLWSPWDCPLLLLPWLAWAWSVDEWDLAWTEAQQRAMVAASMRLHQKKGTTWAVREALLRSGLESVRVIEHPEGAHWAEFDVDVAVVDRPLTQAAMERAAALIQEYKRQACVLRTLRTSLQTRGTVTVGMQLLAGDTTTVYPMQSKDITPAALAQGWAFAAHDALTTTIYPMH</sequence>
<dbReference type="EMBL" id="PDEA01000001">
    <property type="protein sequence ID" value="PEH90142.1"/>
    <property type="molecule type" value="Genomic_DNA"/>
</dbReference>
<organism evidence="1 2">
    <name type="scientific">Comamonas terrigena</name>
    <dbReference type="NCBI Taxonomy" id="32013"/>
    <lineage>
        <taxon>Bacteria</taxon>
        <taxon>Pseudomonadati</taxon>
        <taxon>Pseudomonadota</taxon>
        <taxon>Betaproteobacteria</taxon>
        <taxon>Burkholderiales</taxon>
        <taxon>Comamonadaceae</taxon>
        <taxon>Comamonas</taxon>
    </lineage>
</organism>
<dbReference type="NCBIfam" id="TIGR01634">
    <property type="entry name" value="tail_P2_I"/>
    <property type="match status" value="1"/>
</dbReference>
<comment type="caution">
    <text evidence="1">The sequence shown here is derived from an EMBL/GenBank/DDBJ whole genome shotgun (WGS) entry which is preliminary data.</text>
</comment>
<dbReference type="STRING" id="1219032.GCA_001515545_00853"/>
<dbReference type="Pfam" id="PF09684">
    <property type="entry name" value="Tail_P2_I"/>
    <property type="match status" value="1"/>
</dbReference>
<proteinExistence type="predicted"/>
<evidence type="ECO:0000313" key="1">
    <source>
        <dbReference type="EMBL" id="PEH90142.1"/>
    </source>
</evidence>
<keyword evidence="2" id="KW-1185">Reference proteome</keyword>
<name>A0A2A7UXW9_COMTR</name>
<gene>
    <name evidence="1" type="ORF">CRM82_17485</name>
</gene>
<evidence type="ECO:0000313" key="2">
    <source>
        <dbReference type="Proteomes" id="UP000220246"/>
    </source>
</evidence>
<dbReference type="Proteomes" id="UP000220246">
    <property type="component" value="Unassembled WGS sequence"/>
</dbReference>
<dbReference type="InterPro" id="IPR006521">
    <property type="entry name" value="Tail_protein_I"/>
</dbReference>
<dbReference type="AlphaFoldDB" id="A0A2A7UXW9"/>
<reference evidence="2" key="1">
    <citation type="submission" date="2017-09" db="EMBL/GenBank/DDBJ databases">
        <title>FDA dAtabase for Regulatory Grade micrObial Sequences (FDA-ARGOS): Supporting development and validation of Infectious Disease Dx tests.</title>
        <authorList>
            <person name="Minogue T."/>
            <person name="Wolcott M."/>
            <person name="Wasieloski L."/>
            <person name="Aguilar W."/>
            <person name="Moore D."/>
            <person name="Tallon L."/>
            <person name="Sadzewicz L."/>
            <person name="Ott S."/>
            <person name="Zhao X."/>
            <person name="Nagaraj S."/>
            <person name="Vavikolanu K."/>
            <person name="Aluvathingal J."/>
            <person name="Nadendla S."/>
            <person name="Sichtig H."/>
        </authorList>
    </citation>
    <scope>NUCLEOTIDE SEQUENCE [LARGE SCALE GENOMIC DNA]</scope>
    <source>
        <strain evidence="2">FDAARGOS_394</strain>
    </source>
</reference>
<accession>A0A2A7UXW9</accession>
<protein>
    <submittedName>
        <fullName evidence="1">Phage tail protein I</fullName>
    </submittedName>
</protein>